<dbReference type="PATRIC" id="fig|29343.3.peg.1394"/>
<sequence length="152" mass="17054">MRIDELLDELDDMLDKAWGLPLSGGRCVIDAERVREIIDDLRLNMPKEIPQAKAIVADRMEIIKNAKLEAEEIIKNAEAKAKLLVSNDEIVKAAQEKANAILNEAQAKSKEMKKAAADFSDRLLLQTQEKVYEALNEIKEARQAIKSPTKLS</sequence>
<keyword evidence="1" id="KW-0175">Coiled coil</keyword>
<evidence type="ECO:0000313" key="3">
    <source>
        <dbReference type="Proteomes" id="UP000032431"/>
    </source>
</evidence>
<reference evidence="3" key="1">
    <citation type="submission" date="2014-07" db="EMBL/GenBank/DDBJ databases">
        <authorList>
            <person name="Wibberg D."/>
        </authorList>
    </citation>
    <scope>NUCLEOTIDE SEQUENCE [LARGE SCALE GENOMIC DNA]</scope>
    <source>
        <strain evidence="3">DG5</strain>
    </source>
</reference>
<dbReference type="EMBL" id="LM995447">
    <property type="protein sequence ID" value="CDZ24437.1"/>
    <property type="molecule type" value="Genomic_DNA"/>
</dbReference>
<gene>
    <name evidence="2" type="ORF">CCDG5_1323</name>
</gene>
<accession>A0A078KPJ6</accession>
<dbReference type="STRING" id="29343.CCDG5_1323"/>
<organism evidence="2 3">
    <name type="scientific">[Clostridium] cellulosi</name>
    <dbReference type="NCBI Taxonomy" id="29343"/>
    <lineage>
        <taxon>Bacteria</taxon>
        <taxon>Bacillati</taxon>
        <taxon>Bacillota</taxon>
        <taxon>Clostridia</taxon>
        <taxon>Eubacteriales</taxon>
        <taxon>Oscillospiraceae</taxon>
        <taxon>Oscillospiraceae incertae sedis</taxon>
    </lineage>
</organism>
<proteinExistence type="predicted"/>
<protein>
    <recommendedName>
        <fullName evidence="4">ATPase</fullName>
    </recommendedName>
</protein>
<dbReference type="HOGENOM" id="CLU_078484_3_2_9"/>
<dbReference type="OrthoDB" id="1955518at2"/>
<evidence type="ECO:0008006" key="4">
    <source>
        <dbReference type="Google" id="ProtNLM"/>
    </source>
</evidence>
<evidence type="ECO:0000256" key="1">
    <source>
        <dbReference type="SAM" id="Coils"/>
    </source>
</evidence>
<evidence type="ECO:0000313" key="2">
    <source>
        <dbReference type="EMBL" id="CDZ24437.1"/>
    </source>
</evidence>
<feature type="coiled-coil region" evidence="1">
    <location>
        <begin position="60"/>
        <end position="144"/>
    </location>
</feature>
<name>A0A078KPJ6_9FIRM</name>
<dbReference type="AlphaFoldDB" id="A0A078KPJ6"/>
<dbReference type="Proteomes" id="UP000032431">
    <property type="component" value="Chromosome I"/>
</dbReference>
<dbReference type="KEGG" id="ccel:CCDG5_1323"/>
<keyword evidence="3" id="KW-1185">Reference proteome</keyword>